<dbReference type="AlphaFoldDB" id="A0AAV4N095"/>
<protein>
    <submittedName>
        <fullName evidence="2">Uncharacterized protein</fullName>
    </submittedName>
</protein>
<accession>A0AAV4N095</accession>
<sequence>METQYSDLLLHNKVRWLSKAHFTPNYENSTIRCKLGAALENKSHMEGLSDLQMYRVLPKDKQEIILVLIVCFPSLVSNFVLLLTSLSVEIYMAIQDSENRK</sequence>
<feature type="transmembrane region" description="Helical" evidence="1">
    <location>
        <begin position="64"/>
        <end position="94"/>
    </location>
</feature>
<keyword evidence="1" id="KW-0472">Membrane</keyword>
<reference evidence="2 3" key="1">
    <citation type="submission" date="2021-06" db="EMBL/GenBank/DDBJ databases">
        <title>Caerostris darwini draft genome.</title>
        <authorList>
            <person name="Kono N."/>
            <person name="Arakawa K."/>
        </authorList>
    </citation>
    <scope>NUCLEOTIDE SEQUENCE [LARGE SCALE GENOMIC DNA]</scope>
</reference>
<evidence type="ECO:0000313" key="2">
    <source>
        <dbReference type="EMBL" id="GIX78189.1"/>
    </source>
</evidence>
<organism evidence="2 3">
    <name type="scientific">Caerostris darwini</name>
    <dbReference type="NCBI Taxonomy" id="1538125"/>
    <lineage>
        <taxon>Eukaryota</taxon>
        <taxon>Metazoa</taxon>
        <taxon>Ecdysozoa</taxon>
        <taxon>Arthropoda</taxon>
        <taxon>Chelicerata</taxon>
        <taxon>Arachnida</taxon>
        <taxon>Araneae</taxon>
        <taxon>Araneomorphae</taxon>
        <taxon>Entelegynae</taxon>
        <taxon>Araneoidea</taxon>
        <taxon>Araneidae</taxon>
        <taxon>Caerostris</taxon>
    </lineage>
</organism>
<comment type="caution">
    <text evidence="2">The sequence shown here is derived from an EMBL/GenBank/DDBJ whole genome shotgun (WGS) entry which is preliminary data.</text>
</comment>
<keyword evidence="1" id="KW-0812">Transmembrane</keyword>
<evidence type="ECO:0000256" key="1">
    <source>
        <dbReference type="SAM" id="Phobius"/>
    </source>
</evidence>
<evidence type="ECO:0000313" key="3">
    <source>
        <dbReference type="Proteomes" id="UP001054837"/>
    </source>
</evidence>
<name>A0AAV4N095_9ARAC</name>
<keyword evidence="3" id="KW-1185">Reference proteome</keyword>
<dbReference type="Proteomes" id="UP001054837">
    <property type="component" value="Unassembled WGS sequence"/>
</dbReference>
<keyword evidence="1" id="KW-1133">Transmembrane helix</keyword>
<proteinExistence type="predicted"/>
<dbReference type="EMBL" id="BPLQ01001079">
    <property type="protein sequence ID" value="GIX78189.1"/>
    <property type="molecule type" value="Genomic_DNA"/>
</dbReference>
<gene>
    <name evidence="2" type="ORF">CDAR_508951</name>
</gene>